<evidence type="ECO:0000256" key="6">
    <source>
        <dbReference type="ARBA" id="ARBA00023098"/>
    </source>
</evidence>
<feature type="transmembrane region" description="Helical" evidence="14">
    <location>
        <begin position="232"/>
        <end position="256"/>
    </location>
</feature>
<keyword evidence="7 14" id="KW-0472">Membrane</keyword>
<dbReference type="GO" id="GO:0016020">
    <property type="term" value="C:membrane"/>
    <property type="evidence" value="ECO:0007669"/>
    <property type="project" value="UniProtKB-SubCell"/>
</dbReference>
<dbReference type="InterPro" id="IPR000462">
    <property type="entry name" value="CDP-OH_P_trans"/>
</dbReference>
<keyword evidence="3 12" id="KW-0808">Transferase</keyword>
<dbReference type="PROSITE" id="PS00379">
    <property type="entry name" value="CDP_ALCOHOL_P_TRANSF"/>
    <property type="match status" value="1"/>
</dbReference>
<accession>A0AAN7RUV1</accession>
<evidence type="ECO:0000256" key="8">
    <source>
        <dbReference type="ARBA" id="ARBA00023209"/>
    </source>
</evidence>
<evidence type="ECO:0000256" key="14">
    <source>
        <dbReference type="SAM" id="Phobius"/>
    </source>
</evidence>
<keyword evidence="2" id="KW-0444">Lipid biosynthesis</keyword>
<dbReference type="InterPro" id="IPR043130">
    <property type="entry name" value="CDP-OH_PTrfase_TM_dom"/>
</dbReference>
<reference evidence="15 16" key="1">
    <citation type="journal article" date="2023" name="J. Hered.">
        <title>Chromosome-level genome of the wood stork (Mycteria americana) provides insight into avian chromosome evolution.</title>
        <authorList>
            <person name="Flamio R. Jr."/>
            <person name="Ramstad K.M."/>
        </authorList>
    </citation>
    <scope>NUCLEOTIDE SEQUENCE [LARGE SCALE GENOMIC DNA]</scope>
    <source>
        <strain evidence="15">JAX WOST 10</strain>
    </source>
</reference>
<evidence type="ECO:0000256" key="1">
    <source>
        <dbReference type="ARBA" id="ARBA00004141"/>
    </source>
</evidence>
<dbReference type="InterPro" id="IPR050324">
    <property type="entry name" value="CDP-alcohol_PTase-I"/>
</dbReference>
<organism evidence="15 16">
    <name type="scientific">Mycteria americana</name>
    <name type="common">Wood stork</name>
    <dbReference type="NCBI Taxonomy" id="33587"/>
    <lineage>
        <taxon>Eukaryota</taxon>
        <taxon>Metazoa</taxon>
        <taxon>Chordata</taxon>
        <taxon>Craniata</taxon>
        <taxon>Vertebrata</taxon>
        <taxon>Euteleostomi</taxon>
        <taxon>Archelosauria</taxon>
        <taxon>Archosauria</taxon>
        <taxon>Dinosauria</taxon>
        <taxon>Saurischia</taxon>
        <taxon>Theropoda</taxon>
        <taxon>Coelurosauria</taxon>
        <taxon>Aves</taxon>
        <taxon>Neognathae</taxon>
        <taxon>Neoaves</taxon>
        <taxon>Aequornithes</taxon>
        <taxon>Ciconiiformes</taxon>
        <taxon>Ciconiidae</taxon>
        <taxon>Mycteria</taxon>
    </lineage>
</organism>
<evidence type="ECO:0000256" key="13">
    <source>
        <dbReference type="SAM" id="MobiDB-lite"/>
    </source>
</evidence>
<dbReference type="EC" id="2.7.8.41" evidence="10"/>
<evidence type="ECO:0000256" key="3">
    <source>
        <dbReference type="ARBA" id="ARBA00022679"/>
    </source>
</evidence>
<keyword evidence="16" id="KW-1185">Reference proteome</keyword>
<dbReference type="Pfam" id="PF01066">
    <property type="entry name" value="CDP-OH_P_transf"/>
    <property type="match status" value="1"/>
</dbReference>
<feature type="region of interest" description="Disordered" evidence="13">
    <location>
        <begin position="50"/>
        <end position="96"/>
    </location>
</feature>
<proteinExistence type="inferred from homology"/>
<evidence type="ECO:0000256" key="10">
    <source>
        <dbReference type="ARBA" id="ARBA00039001"/>
    </source>
</evidence>
<evidence type="ECO:0000313" key="15">
    <source>
        <dbReference type="EMBL" id="KAK4809746.1"/>
    </source>
</evidence>
<feature type="transmembrane region" description="Helical" evidence="14">
    <location>
        <begin position="268"/>
        <end position="292"/>
    </location>
</feature>
<dbReference type="Proteomes" id="UP001333110">
    <property type="component" value="Unassembled WGS sequence"/>
</dbReference>
<protein>
    <recommendedName>
        <fullName evidence="10">cardiolipin synthase (CMP-forming)</fullName>
        <ecNumber evidence="10">2.7.8.41</ecNumber>
    </recommendedName>
</protein>
<evidence type="ECO:0000256" key="2">
    <source>
        <dbReference type="ARBA" id="ARBA00022516"/>
    </source>
</evidence>
<keyword evidence="4 14" id="KW-0812">Transmembrane</keyword>
<dbReference type="PANTHER" id="PTHR14269">
    <property type="entry name" value="CDP-DIACYLGLYCEROL--GLYCEROL-3-PHOSPHATE 3-PHOSPHATIDYLTRANSFERASE-RELATED"/>
    <property type="match status" value="1"/>
</dbReference>
<dbReference type="InterPro" id="IPR048254">
    <property type="entry name" value="CDP_ALCOHOL_P_TRANSF_CS"/>
</dbReference>
<keyword evidence="8" id="KW-0594">Phospholipid biosynthesis</keyword>
<gene>
    <name evidence="15" type="ORF">QYF61_007114</name>
</gene>
<keyword evidence="6" id="KW-0443">Lipid metabolism</keyword>
<evidence type="ECO:0000256" key="11">
    <source>
        <dbReference type="ARBA" id="ARBA00047433"/>
    </source>
</evidence>
<dbReference type="GO" id="GO:0043337">
    <property type="term" value="F:cardiolipin synthase (CMP-forming)"/>
    <property type="evidence" value="ECO:0007669"/>
    <property type="project" value="UniProtKB-EC"/>
</dbReference>
<evidence type="ECO:0000256" key="7">
    <source>
        <dbReference type="ARBA" id="ARBA00023136"/>
    </source>
</evidence>
<dbReference type="AlphaFoldDB" id="A0AAN7RUV1"/>
<name>A0AAN7RUV1_MYCAM</name>
<sequence length="353" mass="39020">MSWPGLSRERFFYWFIWFYFRLRRVDKKQGLHKKSRHLLKGFWALRFEEGNSQQGSRRRQHPPKSPPAPSQHWRRGGGGGLRGFAPPPQHRPAASGGFKSLPGWKAAVGSALHRPPRRVAGIFQSTKKLFLSERAGRGWTLEFIRKNAANGLSVANLVAGLSSVLCSLNRQHHHSCWLLLVGFLLDLADGAVARQLDACSALGAKLDDFADFTTFGLATALLLQPQGVLDGLLAIAYVMAVFARLCFFSSGIPFTYRGLPCPYASSLLAGTFLLTGGNVTLLRVTAIVMILFMVDRGFYPHDKVLESQLWKKVVYAGGVAAVLFSPALVASVYCLAWSMSYIIFPFAVWSCKA</sequence>
<keyword evidence="9" id="KW-1208">Phospholipid metabolism</keyword>
<comment type="caution">
    <text evidence="15">The sequence shown here is derived from an EMBL/GenBank/DDBJ whole genome shotgun (WGS) entry which is preliminary data.</text>
</comment>
<dbReference type="GO" id="GO:0008654">
    <property type="term" value="P:phospholipid biosynthetic process"/>
    <property type="evidence" value="ECO:0007669"/>
    <property type="project" value="UniProtKB-KW"/>
</dbReference>
<comment type="catalytic activity">
    <reaction evidence="11">
        <text>a CDP-1,2-diacyl-sn-glycerol + a 1,2-diacyl-sn-glycero-3-phospho-(1'-sn-glycerol) = a cardiolipin + CMP + H(+)</text>
        <dbReference type="Rhea" id="RHEA:32931"/>
        <dbReference type="ChEBI" id="CHEBI:15378"/>
        <dbReference type="ChEBI" id="CHEBI:58332"/>
        <dbReference type="ChEBI" id="CHEBI:60377"/>
        <dbReference type="ChEBI" id="CHEBI:62237"/>
        <dbReference type="ChEBI" id="CHEBI:64716"/>
        <dbReference type="EC" id="2.7.8.41"/>
    </reaction>
</comment>
<dbReference type="Gene3D" id="1.20.120.1760">
    <property type="match status" value="1"/>
</dbReference>
<comment type="subcellular location">
    <subcellularLocation>
        <location evidence="1">Membrane</location>
        <topology evidence="1">Multi-pass membrane protein</topology>
    </subcellularLocation>
</comment>
<keyword evidence="5 14" id="KW-1133">Transmembrane helix</keyword>
<evidence type="ECO:0000256" key="5">
    <source>
        <dbReference type="ARBA" id="ARBA00022989"/>
    </source>
</evidence>
<evidence type="ECO:0000256" key="9">
    <source>
        <dbReference type="ARBA" id="ARBA00023264"/>
    </source>
</evidence>
<feature type="transmembrane region" description="Helical" evidence="14">
    <location>
        <begin position="313"/>
        <end position="344"/>
    </location>
</feature>
<evidence type="ECO:0000256" key="12">
    <source>
        <dbReference type="RuleBase" id="RU003750"/>
    </source>
</evidence>
<evidence type="ECO:0000313" key="16">
    <source>
        <dbReference type="Proteomes" id="UP001333110"/>
    </source>
</evidence>
<comment type="similarity">
    <text evidence="12">Belongs to the CDP-alcohol phosphatidyltransferase class-I family.</text>
</comment>
<dbReference type="EMBL" id="JAUNZN010000020">
    <property type="protein sequence ID" value="KAK4809746.1"/>
    <property type="molecule type" value="Genomic_DNA"/>
</dbReference>
<evidence type="ECO:0000256" key="4">
    <source>
        <dbReference type="ARBA" id="ARBA00022692"/>
    </source>
</evidence>
<dbReference type="PANTHER" id="PTHR14269:SF61">
    <property type="entry name" value="CDP-DIACYLGLYCEROL--SERINE O-PHOSPHATIDYLTRANSFERASE"/>
    <property type="match status" value="1"/>
</dbReference>